<dbReference type="GO" id="GO:0005829">
    <property type="term" value="C:cytosol"/>
    <property type="evidence" value="ECO:0007669"/>
    <property type="project" value="TreeGrafter"/>
</dbReference>
<evidence type="ECO:0000256" key="3">
    <source>
        <dbReference type="ARBA" id="ARBA00022801"/>
    </source>
</evidence>
<comment type="catalytic activity">
    <reaction evidence="11">
        <text>ATP + H2O = ADP + phosphate + H(+)</text>
        <dbReference type="Rhea" id="RHEA:13065"/>
        <dbReference type="ChEBI" id="CHEBI:15377"/>
        <dbReference type="ChEBI" id="CHEBI:15378"/>
        <dbReference type="ChEBI" id="CHEBI:30616"/>
        <dbReference type="ChEBI" id="CHEBI:43474"/>
        <dbReference type="ChEBI" id="CHEBI:456216"/>
        <dbReference type="EC" id="5.6.2.4"/>
    </reaction>
</comment>
<dbReference type="PROSITE" id="PS51198">
    <property type="entry name" value="UVRD_HELICASE_ATP_BIND"/>
    <property type="match status" value="1"/>
</dbReference>
<dbReference type="SUPFAM" id="SSF52540">
    <property type="entry name" value="P-loop containing nucleoside triphosphate hydrolases"/>
    <property type="match status" value="1"/>
</dbReference>
<evidence type="ECO:0000256" key="6">
    <source>
        <dbReference type="ARBA" id="ARBA00023125"/>
    </source>
</evidence>
<dbReference type="Gene3D" id="3.40.50.300">
    <property type="entry name" value="P-loop containing nucleotide triphosphate hydrolases"/>
    <property type="match status" value="2"/>
</dbReference>
<keyword evidence="3 12" id="KW-0378">Hydrolase</keyword>
<feature type="domain" description="UvrD-like helicase C-terminal" evidence="15">
    <location>
        <begin position="478"/>
        <end position="754"/>
    </location>
</feature>
<name>A0A7C2JYZ4_9PLAN</name>
<evidence type="ECO:0000259" key="14">
    <source>
        <dbReference type="PROSITE" id="PS51198"/>
    </source>
</evidence>
<evidence type="ECO:0000256" key="8">
    <source>
        <dbReference type="ARBA" id="ARBA00034617"/>
    </source>
</evidence>
<dbReference type="PANTHER" id="PTHR11070">
    <property type="entry name" value="UVRD / RECB / PCRA DNA HELICASE FAMILY MEMBER"/>
    <property type="match status" value="1"/>
</dbReference>
<dbReference type="GO" id="GO:0043138">
    <property type="term" value="F:3'-5' DNA helicase activity"/>
    <property type="evidence" value="ECO:0007669"/>
    <property type="project" value="UniProtKB-EC"/>
</dbReference>
<dbReference type="InterPro" id="IPR014016">
    <property type="entry name" value="UvrD-like_ATP-bd"/>
</dbReference>
<dbReference type="CDD" id="cd17932">
    <property type="entry name" value="DEXQc_UvrD"/>
    <property type="match status" value="1"/>
</dbReference>
<dbReference type="Pfam" id="PF13361">
    <property type="entry name" value="UvrD_C"/>
    <property type="match status" value="1"/>
</dbReference>
<organism evidence="16">
    <name type="scientific">Schlesneria paludicola</name>
    <dbReference type="NCBI Taxonomy" id="360056"/>
    <lineage>
        <taxon>Bacteria</taxon>
        <taxon>Pseudomonadati</taxon>
        <taxon>Planctomycetota</taxon>
        <taxon>Planctomycetia</taxon>
        <taxon>Planctomycetales</taxon>
        <taxon>Planctomycetaceae</taxon>
        <taxon>Schlesneria</taxon>
    </lineage>
</organism>
<dbReference type="GO" id="GO:0009314">
    <property type="term" value="P:response to radiation"/>
    <property type="evidence" value="ECO:0007669"/>
    <property type="project" value="UniProtKB-ARBA"/>
</dbReference>
<evidence type="ECO:0000313" key="16">
    <source>
        <dbReference type="EMBL" id="HEN14121.1"/>
    </source>
</evidence>
<keyword evidence="5 12" id="KW-0067">ATP-binding</keyword>
<reference evidence="16" key="1">
    <citation type="journal article" date="2020" name="mSystems">
        <title>Genome- and Community-Level Interaction Insights into Carbon Utilization and Element Cycling Functions of Hydrothermarchaeota in Hydrothermal Sediment.</title>
        <authorList>
            <person name="Zhou Z."/>
            <person name="Liu Y."/>
            <person name="Xu W."/>
            <person name="Pan J."/>
            <person name="Luo Z.H."/>
            <person name="Li M."/>
        </authorList>
    </citation>
    <scope>NUCLEOTIDE SEQUENCE [LARGE SCALE GENOMIC DNA]</scope>
    <source>
        <strain evidence="16">SpSt-339</strain>
    </source>
</reference>
<comment type="catalytic activity">
    <reaction evidence="8">
        <text>Couples ATP hydrolysis with the unwinding of duplex DNA by translocating in the 3'-5' direction.</text>
        <dbReference type="EC" id="5.6.2.4"/>
    </reaction>
</comment>
<evidence type="ECO:0000256" key="12">
    <source>
        <dbReference type="PROSITE-ProRule" id="PRU00560"/>
    </source>
</evidence>
<dbReference type="PANTHER" id="PTHR11070:SF2">
    <property type="entry name" value="ATP-DEPENDENT DNA HELICASE SRS2"/>
    <property type="match status" value="1"/>
</dbReference>
<evidence type="ECO:0000256" key="7">
    <source>
        <dbReference type="ARBA" id="ARBA00023235"/>
    </source>
</evidence>
<feature type="region of interest" description="Disordered" evidence="13">
    <location>
        <begin position="846"/>
        <end position="873"/>
    </location>
</feature>
<protein>
    <recommendedName>
        <fullName evidence="9">DNA 3'-5' helicase</fullName>
        <ecNumber evidence="9">5.6.2.4</ecNumber>
    </recommendedName>
    <alternativeName>
        <fullName evidence="10">DNA 3'-5' helicase II</fullName>
    </alternativeName>
</protein>
<feature type="binding site" evidence="12">
    <location>
        <begin position="218"/>
        <end position="225"/>
    </location>
    <ligand>
        <name>ATP</name>
        <dbReference type="ChEBI" id="CHEBI:30616"/>
    </ligand>
</feature>
<evidence type="ECO:0000256" key="9">
    <source>
        <dbReference type="ARBA" id="ARBA00034808"/>
    </source>
</evidence>
<sequence length="951" mass="106068">MIQQPPIRSPQFVRADPLQPVVFRPGDQQGPIGDFRGGVDPQFIRGHQPDQPLAGNHIGFPVRNADPRTGDFQFVAQHATNDTRPDEKRRRVAVAELPFHLGHPGQRRRTAGGLDRFDHVLALPLRSSLARPWANRSVTAVRRRFQQCAAARSPIRTAGGIQWNHRPSDGVRPRGCLPSSRCPAASRKGVRPPVSATDLTPSQFAAVEHFTGPLLVLAGPGSGKTRVITRRIARLIERGVSPREILAITFTNKAAREMAERVDRLLPGQRMWVTTFHKFCARILREYGGAVSIGPNFSIFDTGDQQQLIKQVLHAEDIDATHFPPAKIGWKISQAKNELVTPEQFVARYEERVGNHLEAVVARVYPKYQQRLLEANAVDFDDLLVHVALLLEREPDLRLELDHRFRFILVDEYQDTNRAQYQIVAALSQSEPNLCATGDPDQSIYGWRGAQIENILRFERDFPDVTVIRLEDNFRSTPEILQAADRLIAHNKRRKAKSLRTENASGEPVELRTYLDGRQEADAIAAEIRELVASGERRWSDFAIFYRVNALSRSLETALGRAKVPYQVAAGVAFYERSEVKDLVGYLRLIENPRDRMAFLRVVNTPTRGIGKTTVERLSKWADEVQLPLLEAARSAGQAPGLSKRAATALSHFASLIDQLAERSAGPVADLLHDVLARTGYGRIEDVALASEDELQRRANVDELLSAARLYDEQSGDEASLSGFLETASLTQDVDAVETDLGAVTLMTLHAAKGLEFPCVYIVGVEQNLIPHERSLRTYDDREIEEERRLLFVGITRAEQKLVLTQTLRREMHGRELSTIPSDFLQEIPLDAIDCTGSFSFESFDLPDDEDDDVAPFDEPPRRSSRPGPDAIRQSPLLTTAAALQNGSRDAAEIPCGFTVGMTVRHPRYGLGTVVDVSPGFARHRTVTVEFESDRRESFVAGKCPLQPVGM</sequence>
<comment type="similarity">
    <text evidence="1">Belongs to the helicase family. UvrD subfamily.</text>
</comment>
<dbReference type="EC" id="5.6.2.4" evidence="9"/>
<evidence type="ECO:0000256" key="5">
    <source>
        <dbReference type="ARBA" id="ARBA00022840"/>
    </source>
</evidence>
<evidence type="ECO:0000256" key="13">
    <source>
        <dbReference type="SAM" id="MobiDB-lite"/>
    </source>
</evidence>
<dbReference type="InterPro" id="IPR014017">
    <property type="entry name" value="DNA_helicase_UvrD-like_C"/>
</dbReference>
<dbReference type="Pfam" id="PF00580">
    <property type="entry name" value="UvrD-helicase"/>
    <property type="match status" value="1"/>
</dbReference>
<dbReference type="Gene3D" id="1.10.486.10">
    <property type="entry name" value="PCRA, domain 4"/>
    <property type="match status" value="1"/>
</dbReference>
<feature type="compositionally biased region" description="Acidic residues" evidence="13">
    <location>
        <begin position="846"/>
        <end position="856"/>
    </location>
</feature>
<accession>A0A7C2JYZ4</accession>
<dbReference type="GO" id="GO:0000725">
    <property type="term" value="P:recombinational repair"/>
    <property type="evidence" value="ECO:0007669"/>
    <property type="project" value="TreeGrafter"/>
</dbReference>
<keyword evidence="4 12" id="KW-0347">Helicase</keyword>
<keyword evidence="6" id="KW-0238">DNA-binding</keyword>
<evidence type="ECO:0000259" key="15">
    <source>
        <dbReference type="PROSITE" id="PS51217"/>
    </source>
</evidence>
<evidence type="ECO:0000256" key="1">
    <source>
        <dbReference type="ARBA" id="ARBA00009922"/>
    </source>
</evidence>
<dbReference type="PROSITE" id="PS51217">
    <property type="entry name" value="UVRD_HELICASE_CTER"/>
    <property type="match status" value="1"/>
</dbReference>
<gene>
    <name evidence="16" type="ORF">ENQ76_01455</name>
</gene>
<dbReference type="InterPro" id="IPR027417">
    <property type="entry name" value="P-loop_NTPase"/>
</dbReference>
<comment type="caution">
    <text evidence="16">The sequence shown here is derived from an EMBL/GenBank/DDBJ whole genome shotgun (WGS) entry which is preliminary data.</text>
</comment>
<dbReference type="AlphaFoldDB" id="A0A7C2JYZ4"/>
<feature type="domain" description="UvrD-like helicase ATP-binding" evidence="14">
    <location>
        <begin position="197"/>
        <end position="477"/>
    </location>
</feature>
<dbReference type="Gene3D" id="1.10.10.160">
    <property type="match status" value="1"/>
</dbReference>
<keyword evidence="7" id="KW-0413">Isomerase</keyword>
<dbReference type="EMBL" id="DSOK01000045">
    <property type="protein sequence ID" value="HEN14121.1"/>
    <property type="molecule type" value="Genomic_DNA"/>
</dbReference>
<evidence type="ECO:0000256" key="2">
    <source>
        <dbReference type="ARBA" id="ARBA00022741"/>
    </source>
</evidence>
<dbReference type="FunFam" id="1.10.10.160:FF:000001">
    <property type="entry name" value="ATP-dependent DNA helicase"/>
    <property type="match status" value="1"/>
</dbReference>
<proteinExistence type="inferred from homology"/>
<dbReference type="GO" id="GO:0016787">
    <property type="term" value="F:hydrolase activity"/>
    <property type="evidence" value="ECO:0007669"/>
    <property type="project" value="UniProtKB-UniRule"/>
</dbReference>
<evidence type="ECO:0000256" key="10">
    <source>
        <dbReference type="ARBA" id="ARBA00034923"/>
    </source>
</evidence>
<dbReference type="FunFam" id="1.10.486.10:FF:000003">
    <property type="entry name" value="ATP-dependent DNA helicase"/>
    <property type="match status" value="1"/>
</dbReference>
<dbReference type="CDD" id="cd18807">
    <property type="entry name" value="SF1_C_UvrD"/>
    <property type="match status" value="1"/>
</dbReference>
<dbReference type="GO" id="GO:0003677">
    <property type="term" value="F:DNA binding"/>
    <property type="evidence" value="ECO:0007669"/>
    <property type="project" value="UniProtKB-KW"/>
</dbReference>
<evidence type="ECO:0000256" key="4">
    <source>
        <dbReference type="ARBA" id="ARBA00022806"/>
    </source>
</evidence>
<keyword evidence="2 12" id="KW-0547">Nucleotide-binding</keyword>
<evidence type="ECO:0000256" key="11">
    <source>
        <dbReference type="ARBA" id="ARBA00048988"/>
    </source>
</evidence>
<dbReference type="GO" id="GO:0005524">
    <property type="term" value="F:ATP binding"/>
    <property type="evidence" value="ECO:0007669"/>
    <property type="project" value="UniProtKB-UniRule"/>
</dbReference>
<dbReference type="GO" id="GO:0033202">
    <property type="term" value="C:DNA helicase complex"/>
    <property type="evidence" value="ECO:0007669"/>
    <property type="project" value="TreeGrafter"/>
</dbReference>
<dbReference type="InterPro" id="IPR013986">
    <property type="entry name" value="DExx_box_DNA_helicase_dom_sf"/>
</dbReference>
<dbReference type="InterPro" id="IPR000212">
    <property type="entry name" value="DNA_helicase_UvrD/REP"/>
</dbReference>